<protein>
    <submittedName>
        <fullName evidence="3">NAD(P)-binding domain-containing protein</fullName>
    </submittedName>
</protein>
<dbReference type="Proteomes" id="UP001549749">
    <property type="component" value="Unassembled WGS sequence"/>
</dbReference>
<keyword evidence="4" id="KW-1185">Reference proteome</keyword>
<name>A0ABV2T2N4_9BACT</name>
<dbReference type="Pfam" id="PF03807">
    <property type="entry name" value="F420_oxidored"/>
    <property type="match status" value="1"/>
</dbReference>
<dbReference type="InterPro" id="IPR028939">
    <property type="entry name" value="P5C_Rdtase_cat_N"/>
</dbReference>
<dbReference type="InterPro" id="IPR036291">
    <property type="entry name" value="NAD(P)-bd_dom_sf"/>
</dbReference>
<dbReference type="SUPFAM" id="SSF51735">
    <property type="entry name" value="NAD(P)-binding Rossmann-fold domains"/>
    <property type="match status" value="1"/>
</dbReference>
<dbReference type="PANTHER" id="PTHR14239:SF10">
    <property type="entry name" value="REDUCTASE"/>
    <property type="match status" value="1"/>
</dbReference>
<evidence type="ECO:0000259" key="2">
    <source>
        <dbReference type="Pfam" id="PF03807"/>
    </source>
</evidence>
<dbReference type="InterPro" id="IPR051267">
    <property type="entry name" value="STEAP_metalloreductase"/>
</dbReference>
<gene>
    <name evidence="3" type="ORF">ABR189_07905</name>
</gene>
<evidence type="ECO:0000313" key="4">
    <source>
        <dbReference type="Proteomes" id="UP001549749"/>
    </source>
</evidence>
<feature type="domain" description="Pyrroline-5-carboxylate reductase catalytic N-terminal" evidence="2">
    <location>
        <begin position="15"/>
        <end position="108"/>
    </location>
</feature>
<evidence type="ECO:0000313" key="3">
    <source>
        <dbReference type="EMBL" id="MET6997290.1"/>
    </source>
</evidence>
<comment type="caution">
    <text evidence="3">The sequence shown here is derived from an EMBL/GenBank/DDBJ whole genome shotgun (WGS) entry which is preliminary data.</text>
</comment>
<dbReference type="PANTHER" id="PTHR14239">
    <property type="entry name" value="DUDULIN-RELATED"/>
    <property type="match status" value="1"/>
</dbReference>
<proteinExistence type="predicted"/>
<reference evidence="3 4" key="1">
    <citation type="submission" date="2024-06" db="EMBL/GenBank/DDBJ databases">
        <title>Chitinophaga defluvii sp. nov., isolated from municipal sewage.</title>
        <authorList>
            <person name="Zhang L."/>
        </authorList>
    </citation>
    <scope>NUCLEOTIDE SEQUENCE [LARGE SCALE GENOMIC DNA]</scope>
    <source>
        <strain evidence="3 4">H8</strain>
    </source>
</reference>
<keyword evidence="1" id="KW-0560">Oxidoreductase</keyword>
<organism evidence="3 4">
    <name type="scientific">Chitinophaga defluvii</name>
    <dbReference type="NCBI Taxonomy" id="3163343"/>
    <lineage>
        <taxon>Bacteria</taxon>
        <taxon>Pseudomonadati</taxon>
        <taxon>Bacteroidota</taxon>
        <taxon>Chitinophagia</taxon>
        <taxon>Chitinophagales</taxon>
        <taxon>Chitinophagaceae</taxon>
        <taxon>Chitinophaga</taxon>
    </lineage>
</organism>
<sequence>MFIHALSNQYAVMNIGILGSGPVGLTLGKALIQSGHHVIIGTRNPSKESLQQWVKKHGKQATAAPFRDAAQNGELIVICTSWAGTKKAIEAAGIWNFKNKIVVDVTNPLDGKGPDANGMLTFAIGHTTSAGEQIQAWLPPDAHVVKALSCIGYQHMQHPQFEEGAPTMFIAGNNKAAKEAITQVLRQMGWQDVADMGNIEMSRNIEPLSILWSAWGFLNNSSGHAFKLLKK</sequence>
<dbReference type="EMBL" id="JBEXAC010000001">
    <property type="protein sequence ID" value="MET6997290.1"/>
    <property type="molecule type" value="Genomic_DNA"/>
</dbReference>
<accession>A0ABV2T2N4</accession>
<dbReference type="Gene3D" id="3.40.50.720">
    <property type="entry name" value="NAD(P)-binding Rossmann-like Domain"/>
    <property type="match status" value="1"/>
</dbReference>
<evidence type="ECO:0000256" key="1">
    <source>
        <dbReference type="ARBA" id="ARBA00023002"/>
    </source>
</evidence>